<dbReference type="EMBL" id="CP125669">
    <property type="protein sequence ID" value="WHP06889.1"/>
    <property type="molecule type" value="Genomic_DNA"/>
</dbReference>
<evidence type="ECO:0000313" key="1">
    <source>
        <dbReference type="EMBL" id="WHP06889.1"/>
    </source>
</evidence>
<proteinExistence type="predicted"/>
<reference evidence="1 2" key="1">
    <citation type="submission" date="2023-05" db="EMBL/GenBank/DDBJ databases">
        <title>The complete genome of Acinetobacter sp. nov KCTC 92772.</title>
        <authorList>
            <person name="Zhou G."/>
        </authorList>
    </citation>
    <scope>NUCLEOTIDE SEQUENCE [LARGE SCALE GENOMIC DNA]</scope>
    <source>
        <strain evidence="1 2">KCTC 92772</strain>
    </source>
</reference>
<gene>
    <name evidence="1" type="ORF">QLH32_05315</name>
</gene>
<protein>
    <recommendedName>
        <fullName evidence="3">Single-stranded DNA-binding protein</fullName>
    </recommendedName>
</protein>
<dbReference type="RefSeq" id="WP_283268517.1">
    <property type="nucleotide sequence ID" value="NZ_CP125669.1"/>
</dbReference>
<keyword evidence="2" id="KW-1185">Reference proteome</keyword>
<sequence length="105" mass="11372">MQFKSTMVVLGAKSSKGEFQGRPYDSTQVFYKADLQEGDNFVGEVGESIKWGTSANFQKIKDCEFPLIADVVMEQVSNGKTSALVLLDLVPQKSASTSSMAPKTA</sequence>
<organism evidence="1 2">
    <name type="scientific">Acinetobacter corruptisaponis</name>
    <dbReference type="NCBI Taxonomy" id="3045147"/>
    <lineage>
        <taxon>Bacteria</taxon>
        <taxon>Pseudomonadati</taxon>
        <taxon>Pseudomonadota</taxon>
        <taxon>Gammaproteobacteria</taxon>
        <taxon>Moraxellales</taxon>
        <taxon>Moraxellaceae</taxon>
        <taxon>Acinetobacter</taxon>
    </lineage>
</organism>
<evidence type="ECO:0000313" key="2">
    <source>
        <dbReference type="Proteomes" id="UP001229836"/>
    </source>
</evidence>
<name>A0ABY8S7G1_9GAMM</name>
<accession>A0ABY8S7G1</accession>
<dbReference type="Proteomes" id="UP001229836">
    <property type="component" value="Chromosome"/>
</dbReference>
<evidence type="ECO:0008006" key="3">
    <source>
        <dbReference type="Google" id="ProtNLM"/>
    </source>
</evidence>